<protein>
    <submittedName>
        <fullName evidence="1">DUF3077 domain-containing protein</fullName>
    </submittedName>
</protein>
<dbReference type="RefSeq" id="WP_176571747.1">
    <property type="nucleotide sequence ID" value="NZ_CP056030.1"/>
</dbReference>
<organism evidence="1 2">
    <name type="scientific">Pseudomonas eucalypticola</name>
    <dbReference type="NCBI Taxonomy" id="2599595"/>
    <lineage>
        <taxon>Bacteria</taxon>
        <taxon>Pseudomonadati</taxon>
        <taxon>Pseudomonadota</taxon>
        <taxon>Gammaproteobacteria</taxon>
        <taxon>Pseudomonadales</taxon>
        <taxon>Pseudomonadaceae</taxon>
        <taxon>Pseudomonas</taxon>
    </lineage>
</organism>
<dbReference type="EMBL" id="CP056030">
    <property type="protein sequence ID" value="QKZ06223.1"/>
    <property type="molecule type" value="Genomic_DNA"/>
</dbReference>
<dbReference type="AlphaFoldDB" id="A0A7D5H7P9"/>
<dbReference type="KEGG" id="pez:HWQ56_21560"/>
<gene>
    <name evidence="1" type="ORF">HWQ56_21560</name>
</gene>
<accession>A0A7D5H7P9</accession>
<dbReference type="Pfam" id="PF19619">
    <property type="entry name" value="DUF6124"/>
    <property type="match status" value="1"/>
</dbReference>
<proteinExistence type="predicted"/>
<reference evidence="1 2" key="1">
    <citation type="submission" date="2020-06" db="EMBL/GenBank/DDBJ databases">
        <title>Pseudomonas eucalypticola sp. nov., an endophyte of Eucalyptus dunnii leaves with biocontrol ability of eucalyptus leaf blight.</title>
        <authorList>
            <person name="Liu Y."/>
            <person name="Song Z."/>
            <person name="Zeng H."/>
            <person name="Lu M."/>
            <person name="Wang X."/>
            <person name="Lian X."/>
            <person name="Zhang Q."/>
        </authorList>
    </citation>
    <scope>NUCLEOTIDE SEQUENCE [LARGE SCALE GENOMIC DNA]</scope>
    <source>
        <strain evidence="1 2">NP-1</strain>
    </source>
</reference>
<evidence type="ECO:0000313" key="2">
    <source>
        <dbReference type="Proteomes" id="UP000509568"/>
    </source>
</evidence>
<dbReference type="Proteomes" id="UP000509568">
    <property type="component" value="Chromosome"/>
</dbReference>
<evidence type="ECO:0000313" key="1">
    <source>
        <dbReference type="EMBL" id="QKZ06223.1"/>
    </source>
</evidence>
<sequence length="98" mass="10618">MSDLVPAPPKDPAPFTAETSFGPLTEANLTLFTVRPGLPAEEALMHASHLLDCLASSTYEHADGLQGHERKQAMSLFHLVELAKPLVDAAIDGIHQYR</sequence>
<name>A0A7D5H7P9_9PSED</name>
<keyword evidence="2" id="KW-1185">Reference proteome</keyword>